<dbReference type="Gene3D" id="1.10.10.10">
    <property type="entry name" value="Winged helix-like DNA-binding domain superfamily/Winged helix DNA-binding domain"/>
    <property type="match status" value="1"/>
</dbReference>
<dbReference type="GO" id="GO:0055085">
    <property type="term" value="P:transmembrane transport"/>
    <property type="evidence" value="ECO:0007669"/>
    <property type="project" value="InterPro"/>
</dbReference>
<dbReference type="KEGG" id="nve:5515511"/>
<feature type="transmembrane region" description="Helical" evidence="6">
    <location>
        <begin position="470"/>
        <end position="493"/>
    </location>
</feature>
<feature type="region of interest" description="Disordered" evidence="5">
    <location>
        <begin position="1"/>
        <end position="22"/>
    </location>
</feature>
<dbReference type="PANTHER" id="PTHR22829">
    <property type="entry name" value="DEP DOMAIN PROTEIN"/>
    <property type="match status" value="1"/>
</dbReference>
<dbReference type="InterPro" id="IPR004776">
    <property type="entry name" value="Mem_transp_PIN-like"/>
</dbReference>
<feature type="transmembrane region" description="Helical" evidence="6">
    <location>
        <begin position="32"/>
        <end position="50"/>
    </location>
</feature>
<organism evidence="8 9">
    <name type="scientific">Nematostella vectensis</name>
    <name type="common">Starlet sea anemone</name>
    <dbReference type="NCBI Taxonomy" id="45351"/>
    <lineage>
        <taxon>Eukaryota</taxon>
        <taxon>Metazoa</taxon>
        <taxon>Cnidaria</taxon>
        <taxon>Anthozoa</taxon>
        <taxon>Hexacorallia</taxon>
        <taxon>Actiniaria</taxon>
        <taxon>Edwardsiidae</taxon>
        <taxon>Nematostella</taxon>
    </lineage>
</organism>
<dbReference type="eggNOG" id="ENOG502QQ69">
    <property type="taxonomic scope" value="Eukaryota"/>
</dbReference>
<dbReference type="InterPro" id="IPR036388">
    <property type="entry name" value="WH-like_DNA-bd_sf"/>
</dbReference>
<proteinExistence type="predicted"/>
<feature type="transmembrane region" description="Helical" evidence="6">
    <location>
        <begin position="299"/>
        <end position="319"/>
    </location>
</feature>
<feature type="compositionally biased region" description="Low complexity" evidence="5">
    <location>
        <begin position="13"/>
        <end position="22"/>
    </location>
</feature>
<keyword evidence="9" id="KW-1185">Reference proteome</keyword>
<evidence type="ECO:0000256" key="6">
    <source>
        <dbReference type="SAM" id="Phobius"/>
    </source>
</evidence>
<dbReference type="OrthoDB" id="2133778at2759"/>
<feature type="transmembrane region" description="Helical" evidence="6">
    <location>
        <begin position="331"/>
        <end position="351"/>
    </location>
</feature>
<name>A7RY20_NEMVE</name>
<evidence type="ECO:0000259" key="7">
    <source>
        <dbReference type="PROSITE" id="PS50186"/>
    </source>
</evidence>
<keyword evidence="3 6" id="KW-1133">Transmembrane helix</keyword>
<accession>A7RY20</accession>
<feature type="transmembrane region" description="Helical" evidence="6">
    <location>
        <begin position="92"/>
        <end position="113"/>
    </location>
</feature>
<feature type="transmembrane region" description="Helical" evidence="6">
    <location>
        <begin position="671"/>
        <end position="690"/>
    </location>
</feature>
<feature type="transmembrane region" description="Helical" evidence="6">
    <location>
        <begin position="513"/>
        <end position="533"/>
    </location>
</feature>
<keyword evidence="4 6" id="KW-0472">Membrane</keyword>
<comment type="subcellular location">
    <subcellularLocation>
        <location evidence="1">Membrane</location>
        <topology evidence="1">Multi-pass membrane protein</topology>
    </subcellularLocation>
</comment>
<feature type="transmembrane region" description="Helical" evidence="6">
    <location>
        <begin position="258"/>
        <end position="279"/>
    </location>
</feature>
<evidence type="ECO:0000256" key="5">
    <source>
        <dbReference type="SAM" id="MobiDB-lite"/>
    </source>
</evidence>
<dbReference type="Proteomes" id="UP000001593">
    <property type="component" value="Unassembled WGS sequence"/>
</dbReference>
<reference evidence="8 9" key="1">
    <citation type="journal article" date="2007" name="Science">
        <title>Sea anemone genome reveals ancestral eumetazoan gene repertoire and genomic organization.</title>
        <authorList>
            <person name="Putnam N.H."/>
            <person name="Srivastava M."/>
            <person name="Hellsten U."/>
            <person name="Dirks B."/>
            <person name="Chapman J."/>
            <person name="Salamov A."/>
            <person name="Terry A."/>
            <person name="Shapiro H."/>
            <person name="Lindquist E."/>
            <person name="Kapitonov V.V."/>
            <person name="Jurka J."/>
            <person name="Genikhovich G."/>
            <person name="Grigoriev I.V."/>
            <person name="Lucas S.M."/>
            <person name="Steele R.E."/>
            <person name="Finnerty J.R."/>
            <person name="Technau U."/>
            <person name="Martindale M.Q."/>
            <person name="Rokhsar D.S."/>
        </authorList>
    </citation>
    <scope>NUCLEOTIDE SEQUENCE [LARGE SCALE GENOMIC DNA]</scope>
    <source>
        <strain evidence="9">CH2 X CH6</strain>
    </source>
</reference>
<feature type="transmembrane region" description="Helical" evidence="6">
    <location>
        <begin position="225"/>
        <end position="246"/>
    </location>
</feature>
<protein>
    <recommendedName>
        <fullName evidence="7">DEP domain-containing protein</fullName>
    </recommendedName>
</protein>
<feature type="transmembrane region" description="Helical" evidence="6">
    <location>
        <begin position="402"/>
        <end position="422"/>
    </location>
</feature>
<dbReference type="AlphaFoldDB" id="A7RY20"/>
<dbReference type="EMBL" id="DS469552">
    <property type="protein sequence ID" value="EDO43618.1"/>
    <property type="molecule type" value="Genomic_DNA"/>
</dbReference>
<evidence type="ECO:0000313" key="8">
    <source>
        <dbReference type="EMBL" id="EDO43618.1"/>
    </source>
</evidence>
<dbReference type="PROSITE" id="PS50186">
    <property type="entry name" value="DEP"/>
    <property type="match status" value="1"/>
</dbReference>
<dbReference type="PANTHER" id="PTHR22829:SF5">
    <property type="entry name" value="INTEGRAL MEMBRANE PROTEIN GPR155"/>
    <property type="match status" value="1"/>
</dbReference>
<feature type="transmembrane region" description="Helical" evidence="6">
    <location>
        <begin position="155"/>
        <end position="179"/>
    </location>
</feature>
<dbReference type="GO" id="GO:0030514">
    <property type="term" value="P:negative regulation of BMP signaling pathway"/>
    <property type="evidence" value="ECO:0000318"/>
    <property type="project" value="GO_Central"/>
</dbReference>
<dbReference type="SMART" id="SM00049">
    <property type="entry name" value="DEP"/>
    <property type="match status" value="1"/>
</dbReference>
<dbReference type="OMA" id="RISMCRR"/>
<evidence type="ECO:0000256" key="3">
    <source>
        <dbReference type="ARBA" id="ARBA00022989"/>
    </source>
</evidence>
<evidence type="ECO:0000313" key="9">
    <source>
        <dbReference type="Proteomes" id="UP000001593"/>
    </source>
</evidence>
<gene>
    <name evidence="8" type="ORF">NEMVEDRAFT_v1g241468</name>
</gene>
<dbReference type="HOGENOM" id="CLU_018490_0_0_1"/>
<evidence type="ECO:0000256" key="4">
    <source>
        <dbReference type="ARBA" id="ARBA00023136"/>
    </source>
</evidence>
<feature type="transmembrane region" description="Helical" evidence="6">
    <location>
        <begin position="62"/>
        <end position="80"/>
    </location>
</feature>
<dbReference type="PhylomeDB" id="A7RY20"/>
<dbReference type="GO" id="GO:0035556">
    <property type="term" value="P:intracellular signal transduction"/>
    <property type="evidence" value="ECO:0007669"/>
    <property type="project" value="InterPro"/>
</dbReference>
<keyword evidence="2 6" id="KW-0812">Transmembrane</keyword>
<feature type="transmembrane region" description="Helical" evidence="6">
    <location>
        <begin position="428"/>
        <end position="458"/>
    </location>
</feature>
<dbReference type="GO" id="GO:0016020">
    <property type="term" value="C:membrane"/>
    <property type="evidence" value="ECO:0007669"/>
    <property type="project" value="UniProtKB-SubCell"/>
</dbReference>
<feature type="transmembrane region" description="Helical" evidence="6">
    <location>
        <begin position="710"/>
        <end position="731"/>
    </location>
</feature>
<dbReference type="Pfam" id="PF03547">
    <property type="entry name" value="Mem_trans"/>
    <property type="match status" value="1"/>
</dbReference>
<sequence>MGDFSNRGGMLEPTKSGPTTSPSTAATNINNLFPALVECFVIIILGYGSGRMGFVSSTQSKGIGWFVSHIALPALLFKSMVVLDFQAVNWRFLAAILLAKGTVFASVAMFTVLVTRSNKYGKAGIFAIFATQSNDFALGYPLLKALYQHSMPEYLQYIYLLAPVSLVCLNPIGFVLLELGRNKKMQQSKSHLVFATIKGVLTNPIVVMTFIGILGNFILKQEVPSLFVGLLDVLGQSFFASALFFLGLKMVGNMKKQLGYGLIVPFLLIFAKMLLLPLLAREFVQVLHVSNVRNGTDSWSMFGFLYGTFPTAPTVVIFASKYGVETDVMASSMVIGTFLSAPLMYISARMAAMKYTHQVSSAYYKLLNNTVSDASSVGLPCGVWVILMFVLGRRYGVFPHKFTLYLVISQVVLCISVLLAEINSTNEYWHMIVFLLHTTALQCCKCWVAVVAVCLCVVRCGFEMKRFVLPSLYASGLGLPVLLGGIKLCFVKLEQLSNEPRPYLYFLQQQISILTFDTVVVMLCAVVVIGSLVKLQRCDKFCKCSKKQSDIEDRCYRCQEKASAGKNQENPINCAVDAGCCIANLPQDSVADIESLDETMSLLSERVSHKEYSSIEDKESLLNGVTRGLTQKDSETSVTSLGSSLRLTLLEQALSREETYEGDKHQLGGHVVMLLIFLISMCLTIFLNLWCLLGESRESGIYIALRELDTILTFGQSFIVFACFGLEKQLIIIPFVKRWRRFWYGAEDLALPPPGELDPDVIHLCEQFRKHHKLKCRRALVSDKRYRLRTYKNVFRGDQMVDWLLDCGLVEDRPAAVHYGNSLLLGRIIEHVTKEHAFYDRPYFYKFVKDHI</sequence>
<dbReference type="InterPro" id="IPR051832">
    <property type="entry name" value="mTOR-Rac_regulators"/>
</dbReference>
<evidence type="ECO:0000256" key="1">
    <source>
        <dbReference type="ARBA" id="ARBA00004141"/>
    </source>
</evidence>
<dbReference type="Pfam" id="PF00610">
    <property type="entry name" value="DEP"/>
    <property type="match status" value="1"/>
</dbReference>
<feature type="domain" description="DEP" evidence="7">
    <location>
        <begin position="770"/>
        <end position="849"/>
    </location>
</feature>
<dbReference type="InterPro" id="IPR000591">
    <property type="entry name" value="DEP_dom"/>
</dbReference>
<dbReference type="InParanoid" id="A7RY20"/>
<feature type="transmembrane region" description="Helical" evidence="6">
    <location>
        <begin position="200"/>
        <end position="219"/>
    </location>
</feature>
<dbReference type="SUPFAM" id="SSF46785">
    <property type="entry name" value="Winged helix' DNA-binding domain"/>
    <property type="match status" value="1"/>
</dbReference>
<evidence type="ECO:0000256" key="2">
    <source>
        <dbReference type="ARBA" id="ARBA00022692"/>
    </source>
</evidence>
<dbReference type="InterPro" id="IPR036390">
    <property type="entry name" value="WH_DNA-bd_sf"/>
</dbReference>
<feature type="transmembrane region" description="Helical" evidence="6">
    <location>
        <begin position="371"/>
        <end position="390"/>
    </location>
</feature>